<evidence type="ECO:0000313" key="1">
    <source>
        <dbReference type="EMBL" id="KAI5063094.1"/>
    </source>
</evidence>
<protein>
    <submittedName>
        <fullName evidence="1">Uncharacterized protein</fullName>
    </submittedName>
</protein>
<accession>A0A9D4U7T2</accession>
<organism evidence="1 2">
    <name type="scientific">Adiantum capillus-veneris</name>
    <name type="common">Maidenhair fern</name>
    <dbReference type="NCBI Taxonomy" id="13818"/>
    <lineage>
        <taxon>Eukaryota</taxon>
        <taxon>Viridiplantae</taxon>
        <taxon>Streptophyta</taxon>
        <taxon>Embryophyta</taxon>
        <taxon>Tracheophyta</taxon>
        <taxon>Polypodiopsida</taxon>
        <taxon>Polypodiidae</taxon>
        <taxon>Polypodiales</taxon>
        <taxon>Pteridineae</taxon>
        <taxon>Pteridaceae</taxon>
        <taxon>Vittarioideae</taxon>
        <taxon>Adiantum</taxon>
    </lineage>
</organism>
<proteinExistence type="predicted"/>
<comment type="caution">
    <text evidence="1">The sequence shown here is derived from an EMBL/GenBank/DDBJ whole genome shotgun (WGS) entry which is preliminary data.</text>
</comment>
<dbReference type="AlphaFoldDB" id="A0A9D4U7T2"/>
<gene>
    <name evidence="1" type="ORF">GOP47_0021641</name>
</gene>
<evidence type="ECO:0000313" key="2">
    <source>
        <dbReference type="Proteomes" id="UP000886520"/>
    </source>
</evidence>
<dbReference type="Proteomes" id="UP000886520">
    <property type="component" value="Chromosome 21"/>
</dbReference>
<reference evidence="1" key="1">
    <citation type="submission" date="2021-01" db="EMBL/GenBank/DDBJ databases">
        <title>Adiantum capillus-veneris genome.</title>
        <authorList>
            <person name="Fang Y."/>
            <person name="Liao Q."/>
        </authorList>
    </citation>
    <scope>NUCLEOTIDE SEQUENCE</scope>
    <source>
        <strain evidence="1">H3</strain>
        <tissue evidence="1">Leaf</tissue>
    </source>
</reference>
<sequence>MDDRLMLALRRRRLLHPSFRLAAASPPTPPPLLLLLRPECQLSYKCSLQSANHFRPRAQCFFCLRGLLSPSLTKQRFQFRALLVLHSEEFETFLGIFWYHSYTAGWPETL</sequence>
<dbReference type="EMBL" id="JABFUD020000021">
    <property type="protein sequence ID" value="KAI5063094.1"/>
    <property type="molecule type" value="Genomic_DNA"/>
</dbReference>
<keyword evidence="2" id="KW-1185">Reference proteome</keyword>
<name>A0A9D4U7T2_ADICA</name>